<evidence type="ECO:0000259" key="2">
    <source>
        <dbReference type="Pfam" id="PF06985"/>
    </source>
</evidence>
<evidence type="ECO:0000256" key="1">
    <source>
        <dbReference type="SAM" id="MobiDB-lite"/>
    </source>
</evidence>
<dbReference type="Pfam" id="PF06985">
    <property type="entry name" value="HET"/>
    <property type="match status" value="1"/>
</dbReference>
<reference evidence="3" key="1">
    <citation type="submission" date="2020-11" db="EMBL/GenBank/DDBJ databases">
        <authorList>
            <consortium name="DOE Joint Genome Institute"/>
            <person name="Ahrendt S."/>
            <person name="Riley R."/>
            <person name="Andreopoulos W."/>
            <person name="Labutti K."/>
            <person name="Pangilinan J."/>
            <person name="Ruiz-Duenas F.J."/>
            <person name="Barrasa J.M."/>
            <person name="Sanchez-Garcia M."/>
            <person name="Camarero S."/>
            <person name="Miyauchi S."/>
            <person name="Serrano A."/>
            <person name="Linde D."/>
            <person name="Babiker R."/>
            <person name="Drula E."/>
            <person name="Ayuso-Fernandez I."/>
            <person name="Pacheco R."/>
            <person name="Padilla G."/>
            <person name="Ferreira P."/>
            <person name="Barriuso J."/>
            <person name="Kellner H."/>
            <person name="Castanera R."/>
            <person name="Alfaro M."/>
            <person name="Ramirez L."/>
            <person name="Pisabarro A.G."/>
            <person name="Kuo A."/>
            <person name="Tritt A."/>
            <person name="Lipzen A."/>
            <person name="He G."/>
            <person name="Yan M."/>
            <person name="Ng V."/>
            <person name="Cullen D."/>
            <person name="Martin F."/>
            <person name="Rosso M.-N."/>
            <person name="Henrissat B."/>
            <person name="Hibbett D."/>
            <person name="Martinez A.T."/>
            <person name="Grigoriev I.V."/>
        </authorList>
    </citation>
    <scope>NUCLEOTIDE SEQUENCE</scope>
    <source>
        <strain evidence="3">CIRM-BRFM 674</strain>
    </source>
</reference>
<dbReference type="Proteomes" id="UP000807469">
    <property type="component" value="Unassembled WGS sequence"/>
</dbReference>
<dbReference type="PANTHER" id="PTHR10622">
    <property type="entry name" value="HET DOMAIN-CONTAINING PROTEIN"/>
    <property type="match status" value="1"/>
</dbReference>
<dbReference type="AlphaFoldDB" id="A0A9P5Z6U9"/>
<accession>A0A9P5Z6U9</accession>
<feature type="compositionally biased region" description="Polar residues" evidence="1">
    <location>
        <begin position="60"/>
        <end position="73"/>
    </location>
</feature>
<organism evidence="3 4">
    <name type="scientific">Pholiota conissans</name>
    <dbReference type="NCBI Taxonomy" id="109636"/>
    <lineage>
        <taxon>Eukaryota</taxon>
        <taxon>Fungi</taxon>
        <taxon>Dikarya</taxon>
        <taxon>Basidiomycota</taxon>
        <taxon>Agaricomycotina</taxon>
        <taxon>Agaricomycetes</taxon>
        <taxon>Agaricomycetidae</taxon>
        <taxon>Agaricales</taxon>
        <taxon>Agaricineae</taxon>
        <taxon>Strophariaceae</taxon>
        <taxon>Pholiota</taxon>
    </lineage>
</organism>
<comment type="caution">
    <text evidence="3">The sequence shown here is derived from an EMBL/GenBank/DDBJ whole genome shotgun (WGS) entry which is preliminary data.</text>
</comment>
<dbReference type="EMBL" id="MU155170">
    <property type="protein sequence ID" value="KAF9482087.1"/>
    <property type="molecule type" value="Genomic_DNA"/>
</dbReference>
<protein>
    <recommendedName>
        <fullName evidence="2">Heterokaryon incompatibility domain-containing protein</fullName>
    </recommendedName>
</protein>
<feature type="region of interest" description="Disordered" evidence="1">
    <location>
        <begin position="174"/>
        <end position="207"/>
    </location>
</feature>
<feature type="domain" description="Heterokaryon incompatibility" evidence="2">
    <location>
        <begin position="307"/>
        <end position="399"/>
    </location>
</feature>
<feature type="region of interest" description="Disordered" evidence="1">
    <location>
        <begin position="46"/>
        <end position="88"/>
    </location>
</feature>
<keyword evidence="4" id="KW-1185">Reference proteome</keyword>
<sequence length="737" mass="83130">MGQSSKSSTGDSYINRGPQVLPKSFEAIPTYWYDLKRSLTAPLSRFLQSGNSRAPKGIQQDDQMTSRDTPSQTGGDGGLLGSTRSPDRSHATLLSTQAQLLLRALHCFIMPLVHIGGGDDRNLMENAGELPFGPEGQEFVAALLKFVSSVVLSQLSYQNNIEVELASESSSPVIESDEIIDDSRTPPARPRRLPERIEDAEDGNDDSVISTLVPQPTRTEKVLAALRNHVFNKMPIRLLFFRPHRSKLQITLLERAEIYAFLAPQLQSEFDETQFLADIEANVKPWMTEAEAEAEAIEGCVSKYTQYAILSHTWIREASGEITYSEWRKGELDFGHLGYQKLVKFCRTSWENHGVHLGWMDTVCINKDSSTELDESIRSMYKWYRESHICVTYLAETASLTDMHKDPWFTRGWTLQELVASTRIKFYGSSWKPLANSSIYNDAWDAELQNQIELATTITEYELRDITSTSISRRMQLAAKRKVTREEDIAYSLMGIFDVSISIAYGEGAERAFFRLIKELLSSYRNVFDIFNWACDIPSPWSAISSLLPSSPQHYLYRYAYMQVDSMRPIEPLTLTHLGLRIPILLMPAISLDDLNASHAPIGDYYATVDITPIKFWEDELRARTYTLLDKRISGPDGRNPLGGFQMTFGILNFGGDENSIQIAKTCHAVGLSCQEDAGSVTTLGPVTKIDTQVPIVFELFSKDAVEEVGADEYQDYYRVPRNQLARHGMQLVTLYL</sequence>
<evidence type="ECO:0000313" key="4">
    <source>
        <dbReference type="Proteomes" id="UP000807469"/>
    </source>
</evidence>
<evidence type="ECO:0000313" key="3">
    <source>
        <dbReference type="EMBL" id="KAF9482087.1"/>
    </source>
</evidence>
<dbReference type="InterPro" id="IPR010730">
    <property type="entry name" value="HET"/>
</dbReference>
<name>A0A9P5Z6U9_9AGAR</name>
<gene>
    <name evidence="3" type="ORF">BDN70DRAFT_481306</name>
</gene>
<dbReference type="PANTHER" id="PTHR10622:SF10">
    <property type="entry name" value="HET DOMAIN-CONTAINING PROTEIN"/>
    <property type="match status" value="1"/>
</dbReference>
<dbReference type="OrthoDB" id="3081222at2759"/>
<proteinExistence type="predicted"/>